<dbReference type="PANTHER" id="PTHR43792">
    <property type="entry name" value="GNAT FAMILY, PUTATIVE (AFU_ORTHOLOGUE AFUA_3G00765)-RELATED-RELATED"/>
    <property type="match status" value="1"/>
</dbReference>
<organism evidence="2 3">
    <name type="scientific">Acidiluteibacter ferrifornacis</name>
    <dbReference type="NCBI Taxonomy" id="2692424"/>
    <lineage>
        <taxon>Bacteria</taxon>
        <taxon>Pseudomonadati</taxon>
        <taxon>Bacteroidota</taxon>
        <taxon>Flavobacteriia</taxon>
        <taxon>Flavobacteriales</taxon>
        <taxon>Cryomorphaceae</taxon>
        <taxon>Acidiluteibacter</taxon>
    </lineage>
</organism>
<dbReference type="InterPro" id="IPR000182">
    <property type="entry name" value="GNAT_dom"/>
</dbReference>
<dbReference type="InterPro" id="IPR016181">
    <property type="entry name" value="Acyl_CoA_acyltransferase"/>
</dbReference>
<dbReference type="GO" id="GO:0016747">
    <property type="term" value="F:acyltransferase activity, transferring groups other than amino-acyl groups"/>
    <property type="evidence" value="ECO:0007669"/>
    <property type="project" value="InterPro"/>
</dbReference>
<protein>
    <submittedName>
        <fullName evidence="2">GNAT family N-acetyltransferase</fullName>
    </submittedName>
</protein>
<proteinExistence type="predicted"/>
<dbReference type="AlphaFoldDB" id="A0A6N9NIL2"/>
<dbReference type="PROSITE" id="PS51186">
    <property type="entry name" value="GNAT"/>
    <property type="match status" value="1"/>
</dbReference>
<name>A0A6N9NIL2_9FLAO</name>
<comment type="caution">
    <text evidence="2">The sequence shown here is derived from an EMBL/GenBank/DDBJ whole genome shotgun (WGS) entry which is preliminary data.</text>
</comment>
<dbReference type="Gene3D" id="3.40.630.30">
    <property type="match status" value="1"/>
</dbReference>
<dbReference type="PANTHER" id="PTHR43792:SF1">
    <property type="entry name" value="N-ACETYLTRANSFERASE DOMAIN-CONTAINING PROTEIN"/>
    <property type="match status" value="1"/>
</dbReference>
<evidence type="ECO:0000259" key="1">
    <source>
        <dbReference type="PROSITE" id="PS51186"/>
    </source>
</evidence>
<dbReference type="Proteomes" id="UP000470771">
    <property type="component" value="Unassembled WGS sequence"/>
</dbReference>
<keyword evidence="2" id="KW-0808">Transferase</keyword>
<dbReference type="CDD" id="cd04301">
    <property type="entry name" value="NAT_SF"/>
    <property type="match status" value="1"/>
</dbReference>
<keyword evidence="3" id="KW-1185">Reference proteome</keyword>
<reference evidence="2 3" key="1">
    <citation type="submission" date="2019-12" db="EMBL/GenBank/DDBJ databases">
        <authorList>
            <person name="Zhao J."/>
        </authorList>
    </citation>
    <scope>NUCLEOTIDE SEQUENCE [LARGE SCALE GENOMIC DNA]</scope>
    <source>
        <strain evidence="2 3">S-15</strain>
    </source>
</reference>
<dbReference type="Pfam" id="PF13302">
    <property type="entry name" value="Acetyltransf_3"/>
    <property type="match status" value="1"/>
</dbReference>
<gene>
    <name evidence="2" type="ORF">GQN54_06460</name>
</gene>
<dbReference type="InterPro" id="IPR051531">
    <property type="entry name" value="N-acetyltransferase"/>
</dbReference>
<sequence>MPTTYLFQSEHLGFRIWKPEDLLPFSKMNQDQEVMRHFPKTLTESESQDFIDRMDEMHRRLGFCYFAVDEIESGQFIGFIGLAEKNFAEHDGLFVDIGWRLAPEFWNKGYATEGAKRVLAYAKNVLQLQEIIAIAPQTNQNSINVMEKIGMIYIRNFKFDVLKDYPTLVNGVWYSIQLT</sequence>
<dbReference type="SUPFAM" id="SSF55729">
    <property type="entry name" value="Acyl-CoA N-acyltransferases (Nat)"/>
    <property type="match status" value="1"/>
</dbReference>
<feature type="domain" description="N-acetyltransferase" evidence="1">
    <location>
        <begin position="12"/>
        <end position="179"/>
    </location>
</feature>
<dbReference type="EMBL" id="WWNE01000005">
    <property type="protein sequence ID" value="NBG65753.1"/>
    <property type="molecule type" value="Genomic_DNA"/>
</dbReference>
<evidence type="ECO:0000313" key="2">
    <source>
        <dbReference type="EMBL" id="NBG65753.1"/>
    </source>
</evidence>
<dbReference type="RefSeq" id="WP_160632692.1">
    <property type="nucleotide sequence ID" value="NZ_WWNE01000005.1"/>
</dbReference>
<accession>A0A6N9NIL2</accession>
<evidence type="ECO:0000313" key="3">
    <source>
        <dbReference type="Proteomes" id="UP000470771"/>
    </source>
</evidence>